<dbReference type="InterPro" id="IPR005693">
    <property type="entry name" value="Mce"/>
</dbReference>
<evidence type="ECO:0000259" key="1">
    <source>
        <dbReference type="Pfam" id="PF02470"/>
    </source>
</evidence>
<keyword evidence="4" id="KW-1185">Reference proteome</keyword>
<proteinExistence type="predicted"/>
<dbReference type="GO" id="GO:0005576">
    <property type="term" value="C:extracellular region"/>
    <property type="evidence" value="ECO:0007669"/>
    <property type="project" value="TreeGrafter"/>
</dbReference>
<reference evidence="3 4" key="2">
    <citation type="submission" date="2019-09" db="EMBL/GenBank/DDBJ databases">
        <authorList>
            <person name="Jin C."/>
        </authorList>
    </citation>
    <scope>NUCLEOTIDE SEQUENCE [LARGE SCALE GENOMIC DNA]</scope>
    <source>
        <strain evidence="3 4">BN140041</strain>
    </source>
</reference>
<reference evidence="3 4" key="1">
    <citation type="submission" date="2019-09" db="EMBL/GenBank/DDBJ databases">
        <title>Nocardioides panacisoli sp. nov., isolated from the soil of a ginseng field.</title>
        <authorList>
            <person name="Cho C."/>
        </authorList>
    </citation>
    <scope>NUCLEOTIDE SEQUENCE [LARGE SCALE GENOMIC DNA]</scope>
    <source>
        <strain evidence="3 4">BN140041</strain>
    </source>
</reference>
<dbReference type="InterPro" id="IPR052336">
    <property type="entry name" value="MlaD_Phospholipid_Transporter"/>
</dbReference>
<feature type="domain" description="Mce/MlaD" evidence="1">
    <location>
        <begin position="44"/>
        <end position="115"/>
    </location>
</feature>
<evidence type="ECO:0000313" key="4">
    <source>
        <dbReference type="Proteomes" id="UP000324351"/>
    </source>
</evidence>
<dbReference type="Pfam" id="PF02470">
    <property type="entry name" value="MlaD"/>
    <property type="match status" value="1"/>
</dbReference>
<dbReference type="Proteomes" id="UP000324351">
    <property type="component" value="Unassembled WGS sequence"/>
</dbReference>
<gene>
    <name evidence="3" type="ORF">F0U47_10345</name>
</gene>
<organism evidence="3 4">
    <name type="scientific">Nocardioides antri</name>
    <dbReference type="NCBI Taxonomy" id="2607659"/>
    <lineage>
        <taxon>Bacteria</taxon>
        <taxon>Bacillati</taxon>
        <taxon>Actinomycetota</taxon>
        <taxon>Actinomycetes</taxon>
        <taxon>Propionibacteriales</taxon>
        <taxon>Nocardioidaceae</taxon>
        <taxon>Nocardioides</taxon>
    </lineage>
</organism>
<dbReference type="PRINTS" id="PR01782">
    <property type="entry name" value="MCEVIRFACTOR"/>
</dbReference>
<feature type="domain" description="Mammalian cell entry C-terminal" evidence="2">
    <location>
        <begin position="120"/>
        <end position="288"/>
    </location>
</feature>
<dbReference type="PANTHER" id="PTHR33371">
    <property type="entry name" value="INTERMEMBRANE PHOSPHOLIPID TRANSPORT SYSTEM BINDING PROTEIN MLAD-RELATED"/>
    <property type="match status" value="1"/>
</dbReference>
<sequence length="358" mass="37563">MSTSTRTNGQIARTAVLGLTAAILATLLAVNFNRLPLVGGGLTEYKAEFTDASGLVEGEEVRIAGIKVGTVTDIALDGDKVVVTFGVSGVELGDQSTASIEVKTLLGQHHLAVTPQGSGTLEQGATIPVQRTSTPLNIVPAFNQLADHSAKIDTQQLAAAFNSLAELAEDTAPHVRGTLRGLSRLSRTVSSRDVELKELLARANQVSGVVAARDRELGELLTSSLRVLTVLRQQRTTIDRLIAGTTALSLQLTGLVRDNQADAHIALERLNGVLAVLRDNRAEIDRIIELGAVYGRVFVNTVGTGPWFDGTNKYPNGMTLCHAGGTGPFDGLLADAFVQGNNGKDACLPLGESEGGPS</sequence>
<dbReference type="AlphaFoldDB" id="A0A5B1M5A7"/>
<accession>A0A5B1M5A7</accession>
<comment type="caution">
    <text evidence="3">The sequence shown here is derived from an EMBL/GenBank/DDBJ whole genome shotgun (WGS) entry which is preliminary data.</text>
</comment>
<protein>
    <submittedName>
        <fullName evidence="3">MCE family protein</fullName>
    </submittedName>
</protein>
<dbReference type="InterPro" id="IPR003399">
    <property type="entry name" value="Mce/MlaD"/>
</dbReference>
<dbReference type="InterPro" id="IPR024516">
    <property type="entry name" value="Mce_C"/>
</dbReference>
<evidence type="ECO:0000313" key="3">
    <source>
        <dbReference type="EMBL" id="KAA1427816.1"/>
    </source>
</evidence>
<dbReference type="Pfam" id="PF11887">
    <property type="entry name" value="Mce4_CUP1"/>
    <property type="match status" value="1"/>
</dbReference>
<dbReference type="RefSeq" id="WP_149750261.1">
    <property type="nucleotide sequence ID" value="NZ_VUJW01000003.1"/>
</dbReference>
<dbReference type="PANTHER" id="PTHR33371:SF18">
    <property type="entry name" value="MCE-FAMILY PROTEIN MCE3C"/>
    <property type="match status" value="1"/>
</dbReference>
<dbReference type="NCBIfam" id="TIGR00996">
    <property type="entry name" value="Mtu_fam_mce"/>
    <property type="match status" value="1"/>
</dbReference>
<evidence type="ECO:0000259" key="2">
    <source>
        <dbReference type="Pfam" id="PF11887"/>
    </source>
</evidence>
<dbReference type="EMBL" id="VUJW01000003">
    <property type="protein sequence ID" value="KAA1427816.1"/>
    <property type="molecule type" value="Genomic_DNA"/>
</dbReference>
<name>A0A5B1M5A7_9ACTN</name>